<dbReference type="GO" id="GO:0009253">
    <property type="term" value="P:peptidoglycan catabolic process"/>
    <property type="evidence" value="ECO:0007669"/>
    <property type="project" value="TreeGrafter"/>
</dbReference>
<dbReference type="InterPro" id="IPR011970">
    <property type="entry name" value="MltB_2"/>
</dbReference>
<evidence type="ECO:0000313" key="2">
    <source>
        <dbReference type="EMBL" id="SDB43513.1"/>
    </source>
</evidence>
<dbReference type="PANTHER" id="PTHR30163:SF8">
    <property type="entry name" value="LYTIC MUREIN TRANSGLYCOSYLASE"/>
    <property type="match status" value="1"/>
</dbReference>
<gene>
    <name evidence="2" type="ORF">SAMN02982931_03272</name>
</gene>
<dbReference type="AlphaFoldDB" id="A0A1G6DED0"/>
<evidence type="ECO:0000259" key="1">
    <source>
        <dbReference type="Pfam" id="PF13406"/>
    </source>
</evidence>
<dbReference type="NCBIfam" id="TIGR02283">
    <property type="entry name" value="MltB_2"/>
    <property type="match status" value="1"/>
</dbReference>
<dbReference type="SUPFAM" id="SSF53955">
    <property type="entry name" value="Lysozyme-like"/>
    <property type="match status" value="1"/>
</dbReference>
<dbReference type="Gene3D" id="1.10.530.10">
    <property type="match status" value="1"/>
</dbReference>
<dbReference type="SUPFAM" id="SSF47090">
    <property type="entry name" value="PGBD-like"/>
    <property type="match status" value="1"/>
</dbReference>
<keyword evidence="3" id="KW-1185">Reference proteome</keyword>
<dbReference type="EMBL" id="FMXQ01000007">
    <property type="protein sequence ID" value="SDB43513.1"/>
    <property type="molecule type" value="Genomic_DNA"/>
</dbReference>
<dbReference type="Pfam" id="PF13406">
    <property type="entry name" value="SLT_2"/>
    <property type="match status" value="1"/>
</dbReference>
<dbReference type="InterPro" id="IPR043426">
    <property type="entry name" value="MltB-like"/>
</dbReference>
<dbReference type="InterPro" id="IPR023346">
    <property type="entry name" value="Lysozyme-like_dom_sf"/>
</dbReference>
<sequence>MQRQPRPTSPRSASRLPRASLRGAWRLALIAVALVLTTPLAQAVDRAAIERDFQTFLANDIWPEAQAAGVSRATFQSALGKVTLDWDLPELVPPGTSAPHTVESQAEFRSPGAYFNQNNLNTQVAIGRKLIGKWQKTLTGIEQRFGVPGEITLAIWARETSFGNAKLPYSAIRTLATRAFMGRRKEFFRPELIAALQIVQTGEIKASQMKSSWAGALGQPQFLPSFYLDYAVDFDGDGRRDIWNSVPDTLASIANFLLHKGWDPERGWGVEVAVPANVPCHLEGPEQGRGMMAWGDLGLTMIDGRPLPRIEQDREAFLLMPAGRLGPAFIVSGNFYVLKDYNYSDLYALYIGHLADRLGNNASFTAGWGKVGGFNRAEVAKMQRQFEAQGLDVGGSDGLIGFKTRIAVGQWQAKNGDKVTCLPDAAMIRNIH</sequence>
<proteinExistence type="predicted"/>
<dbReference type="InterPro" id="IPR031304">
    <property type="entry name" value="SLT_2"/>
</dbReference>
<name>A0A1G6DED0_9HYPH</name>
<protein>
    <submittedName>
        <fullName evidence="2">Lytic murein transglycosylase</fullName>
    </submittedName>
</protein>
<dbReference type="Gene3D" id="1.10.8.350">
    <property type="entry name" value="Bacterial muramidase"/>
    <property type="match status" value="1"/>
</dbReference>
<dbReference type="GO" id="GO:0008933">
    <property type="term" value="F:peptidoglycan lytic transglycosylase activity"/>
    <property type="evidence" value="ECO:0007669"/>
    <property type="project" value="TreeGrafter"/>
</dbReference>
<organism evidence="2 3">
    <name type="scientific">Bauldia litoralis</name>
    <dbReference type="NCBI Taxonomy" id="665467"/>
    <lineage>
        <taxon>Bacteria</taxon>
        <taxon>Pseudomonadati</taxon>
        <taxon>Pseudomonadota</taxon>
        <taxon>Alphaproteobacteria</taxon>
        <taxon>Hyphomicrobiales</taxon>
        <taxon>Kaistiaceae</taxon>
        <taxon>Bauldia</taxon>
    </lineage>
</organism>
<reference evidence="2 3" key="1">
    <citation type="submission" date="2016-10" db="EMBL/GenBank/DDBJ databases">
        <authorList>
            <person name="de Groot N.N."/>
        </authorList>
    </citation>
    <scope>NUCLEOTIDE SEQUENCE [LARGE SCALE GENOMIC DNA]</scope>
    <source>
        <strain evidence="2 3">ATCC 35022</strain>
    </source>
</reference>
<dbReference type="STRING" id="665467.SAMN02982931_03272"/>
<accession>A0A1G6DED0</accession>
<feature type="domain" description="Transglycosylase SLT" evidence="1">
    <location>
        <begin position="53"/>
        <end position="356"/>
    </location>
</feature>
<dbReference type="Proteomes" id="UP000199071">
    <property type="component" value="Unassembled WGS sequence"/>
</dbReference>
<dbReference type="InterPro" id="IPR036365">
    <property type="entry name" value="PGBD-like_sf"/>
</dbReference>
<dbReference type="PANTHER" id="PTHR30163">
    <property type="entry name" value="MEMBRANE-BOUND LYTIC MUREIN TRANSGLYCOSYLASE B"/>
    <property type="match status" value="1"/>
</dbReference>
<evidence type="ECO:0000313" key="3">
    <source>
        <dbReference type="Proteomes" id="UP000199071"/>
    </source>
</evidence>
<dbReference type="CDD" id="cd13399">
    <property type="entry name" value="Slt35-like"/>
    <property type="match status" value="1"/>
</dbReference>
<dbReference type="OrthoDB" id="9808544at2"/>